<dbReference type="InterPro" id="IPR051321">
    <property type="entry name" value="PHA/PHB_synthase"/>
</dbReference>
<keyword evidence="3" id="KW-0808">Transferase</keyword>
<gene>
    <name evidence="6" type="ORF">RR42_s1088</name>
</gene>
<dbReference type="GO" id="GO:0005737">
    <property type="term" value="C:cytoplasm"/>
    <property type="evidence" value="ECO:0007669"/>
    <property type="project" value="UniProtKB-SubCell"/>
</dbReference>
<protein>
    <submittedName>
        <fullName evidence="6">Polyhydroxyalkanoic acid synthase</fullName>
    </submittedName>
</protein>
<comment type="subcellular location">
    <subcellularLocation>
        <location evidence="1">Cytoplasm</location>
    </subcellularLocation>
</comment>
<accession>A0A0C4YAY7</accession>
<dbReference type="GO" id="GO:0016746">
    <property type="term" value="F:acyltransferase activity"/>
    <property type="evidence" value="ECO:0007669"/>
    <property type="project" value="UniProtKB-KW"/>
</dbReference>
<dbReference type="PANTHER" id="PTHR36837:SF5">
    <property type="entry name" value="POLY-3-HYDROXYBUTYRATE SYNTHASE"/>
    <property type="match status" value="1"/>
</dbReference>
<sequence length="563" mass="60722">MTMPTPDPSNWIAELFSAQQTMLRAFGAAPGQAPQDAGATPAPVSMLAAARALAAWPEQALRQMSALWPAGEPADTTDRRFAAQAWRDDPRFALAVRHYHSYATLLQGAIEQAPADAQTKGQWQFALRQVLDALSPANCLATNPEALQLAVDSGGASLVEGMRLFLQDLAKGRVSMTDEQSFEVGRNLATTPGAVVHENELMQLIQYAPGAGKVHQRPLLIVPPCINKFYILDLQPENSFVAHAVAQGHTVFLVSWRNVAQAQGHLTWDDYLEQGVLRAIDVAQDITGADRVNTLGFCVGGTLLACALAVAAARGEDKAASVTLLTTMLDFHDTGEIGLLVNEAMVAMREATIGRGGLLHGRELAHVFAALRANDLIWPYAVNSYLKGSAPGAFDLLSWNCDDTNLPGPMYCWYLRNAYLENRMRVPGGTVQCGEPVDFAQVRVPAFLYASHDDHIVPWGSAYATTRLLGGPTTFVLGASGHIAGVINPPAKGKRHHWTGPLQSDPQRLLDGAERAEGSWWPAWTRWLAQHAGARTAARRAPGNAAYPVIEPAPGRYVKAKAS</sequence>
<feature type="domain" description="Poly-beta-hydroxybutyrate polymerase N-terminal" evidence="5">
    <location>
        <begin position="78"/>
        <end position="243"/>
    </location>
</feature>
<evidence type="ECO:0000256" key="3">
    <source>
        <dbReference type="ARBA" id="ARBA00022679"/>
    </source>
</evidence>
<dbReference type="AlphaFoldDB" id="A0A0C4YAY7"/>
<dbReference type="GO" id="GO:0042619">
    <property type="term" value="P:poly-hydroxybutyrate biosynthetic process"/>
    <property type="evidence" value="ECO:0007669"/>
    <property type="project" value="InterPro"/>
</dbReference>
<dbReference type="InterPro" id="IPR029058">
    <property type="entry name" value="AB_hydrolase_fold"/>
</dbReference>
<evidence type="ECO:0000313" key="7">
    <source>
        <dbReference type="Proteomes" id="UP000031843"/>
    </source>
</evidence>
<dbReference type="Pfam" id="PF07167">
    <property type="entry name" value="PhaC_N"/>
    <property type="match status" value="1"/>
</dbReference>
<dbReference type="KEGG" id="cbw:RR42_s1088"/>
<dbReference type="OrthoDB" id="7208816at2"/>
<evidence type="ECO:0000313" key="6">
    <source>
        <dbReference type="EMBL" id="AJG22677.1"/>
    </source>
</evidence>
<dbReference type="STRING" id="68895.RR42_s1088"/>
<evidence type="ECO:0000256" key="1">
    <source>
        <dbReference type="ARBA" id="ARBA00004496"/>
    </source>
</evidence>
<dbReference type="NCBIfam" id="TIGR01838">
    <property type="entry name" value="PHA_synth_I"/>
    <property type="match status" value="1"/>
</dbReference>
<name>A0A0C4YAY7_9BURK</name>
<keyword evidence="7" id="KW-1185">Reference proteome</keyword>
<evidence type="ECO:0000259" key="5">
    <source>
        <dbReference type="Pfam" id="PF07167"/>
    </source>
</evidence>
<dbReference type="RefSeq" id="WP_052494975.1">
    <property type="nucleotide sequence ID" value="NZ_CP010537.1"/>
</dbReference>
<proteinExistence type="predicted"/>
<reference evidence="6 7" key="1">
    <citation type="journal article" date="2015" name="Genome Announc.">
        <title>Complete Genome Sequence of Cupriavidus basilensis 4G11, Isolated from the Oak Ridge Field Research Center Site.</title>
        <authorList>
            <person name="Ray J."/>
            <person name="Waters R.J."/>
            <person name="Skerker J.M."/>
            <person name="Kuehl J.V."/>
            <person name="Price M.N."/>
            <person name="Huang J."/>
            <person name="Chakraborty R."/>
            <person name="Arkin A.P."/>
            <person name="Deutschbauer A."/>
        </authorList>
    </citation>
    <scope>NUCLEOTIDE SEQUENCE [LARGE SCALE GENOMIC DNA]</scope>
    <source>
        <strain evidence="6">4G11</strain>
    </source>
</reference>
<dbReference type="InterPro" id="IPR010963">
    <property type="entry name" value="PHA_synth_I"/>
</dbReference>
<dbReference type="Proteomes" id="UP000031843">
    <property type="component" value="Chromosome secondary"/>
</dbReference>
<keyword evidence="4" id="KW-0012">Acyltransferase</keyword>
<dbReference type="Gene3D" id="3.40.50.1820">
    <property type="entry name" value="alpha/beta hydrolase"/>
    <property type="match status" value="1"/>
</dbReference>
<keyword evidence="2" id="KW-0963">Cytoplasm</keyword>
<evidence type="ECO:0000256" key="2">
    <source>
        <dbReference type="ARBA" id="ARBA00022490"/>
    </source>
</evidence>
<evidence type="ECO:0000256" key="4">
    <source>
        <dbReference type="ARBA" id="ARBA00023315"/>
    </source>
</evidence>
<dbReference type="InterPro" id="IPR010941">
    <property type="entry name" value="PhaC_N"/>
</dbReference>
<organism evidence="6 7">
    <name type="scientific">Cupriavidus basilensis</name>
    <dbReference type="NCBI Taxonomy" id="68895"/>
    <lineage>
        <taxon>Bacteria</taxon>
        <taxon>Pseudomonadati</taxon>
        <taxon>Pseudomonadota</taxon>
        <taxon>Betaproteobacteria</taxon>
        <taxon>Burkholderiales</taxon>
        <taxon>Burkholderiaceae</taxon>
        <taxon>Cupriavidus</taxon>
    </lineage>
</organism>
<dbReference type="PANTHER" id="PTHR36837">
    <property type="entry name" value="POLY(3-HYDROXYALKANOATE) POLYMERASE SUBUNIT PHAC"/>
    <property type="match status" value="1"/>
</dbReference>
<dbReference type="EMBL" id="CP010537">
    <property type="protein sequence ID" value="AJG22677.1"/>
    <property type="molecule type" value="Genomic_DNA"/>
</dbReference>
<dbReference type="SUPFAM" id="SSF53474">
    <property type="entry name" value="alpha/beta-Hydrolases"/>
    <property type="match status" value="1"/>
</dbReference>